<dbReference type="EMBL" id="JABXBU010000003">
    <property type="protein sequence ID" value="KAF8792028.1"/>
    <property type="molecule type" value="Genomic_DNA"/>
</dbReference>
<proteinExistence type="predicted"/>
<dbReference type="AlphaFoldDB" id="A0A8T0FPC6"/>
<feature type="compositionally biased region" description="Basic and acidic residues" evidence="1">
    <location>
        <begin position="150"/>
        <end position="183"/>
    </location>
</feature>
<evidence type="ECO:0000256" key="1">
    <source>
        <dbReference type="SAM" id="MobiDB-lite"/>
    </source>
</evidence>
<protein>
    <submittedName>
        <fullName evidence="2">Uncharacterized protein</fullName>
    </submittedName>
</protein>
<feature type="compositionally biased region" description="Polar residues" evidence="1">
    <location>
        <begin position="33"/>
        <end position="43"/>
    </location>
</feature>
<sequence length="232" mass="25275">MNLPTNKTPTIASRPTHANNPDNHSPRPPRPPVTNQTHTQSPLESRHQRGRASENTPEPNKPNHEAAAKGSDHRVRHPIRPNSTAEDRPTGPTEPPCLSFSLPVKRTTNPTKPTPPIPRLNHRRRMAYGAGGRTATQGQSHQGASLADRAVGKEGQKAERGTILRHDQPAKDTAADNPRELRHPRGPCWRHIQPTRDRESQTGPWPTTTSKAACVNTNAHTHPSSGGGLAPP</sequence>
<evidence type="ECO:0000313" key="2">
    <source>
        <dbReference type="EMBL" id="KAF8792028.1"/>
    </source>
</evidence>
<keyword evidence="3" id="KW-1185">Reference proteome</keyword>
<comment type="caution">
    <text evidence="2">The sequence shown here is derived from an EMBL/GenBank/DDBJ whole genome shotgun (WGS) entry which is preliminary data.</text>
</comment>
<organism evidence="2 3">
    <name type="scientific">Argiope bruennichi</name>
    <name type="common">Wasp spider</name>
    <name type="synonym">Aranea bruennichi</name>
    <dbReference type="NCBI Taxonomy" id="94029"/>
    <lineage>
        <taxon>Eukaryota</taxon>
        <taxon>Metazoa</taxon>
        <taxon>Ecdysozoa</taxon>
        <taxon>Arthropoda</taxon>
        <taxon>Chelicerata</taxon>
        <taxon>Arachnida</taxon>
        <taxon>Araneae</taxon>
        <taxon>Araneomorphae</taxon>
        <taxon>Entelegynae</taxon>
        <taxon>Araneoidea</taxon>
        <taxon>Araneidae</taxon>
        <taxon>Argiope</taxon>
    </lineage>
</organism>
<feature type="compositionally biased region" description="Polar residues" evidence="1">
    <location>
        <begin position="134"/>
        <end position="143"/>
    </location>
</feature>
<dbReference type="Proteomes" id="UP000807504">
    <property type="component" value="Unassembled WGS sequence"/>
</dbReference>
<gene>
    <name evidence="2" type="ORF">HNY73_003679</name>
</gene>
<evidence type="ECO:0000313" key="3">
    <source>
        <dbReference type="Proteomes" id="UP000807504"/>
    </source>
</evidence>
<feature type="region of interest" description="Disordered" evidence="1">
    <location>
        <begin position="1"/>
        <end position="232"/>
    </location>
</feature>
<feature type="compositionally biased region" description="Polar residues" evidence="1">
    <location>
        <begin position="201"/>
        <end position="224"/>
    </location>
</feature>
<feature type="compositionally biased region" description="Polar residues" evidence="1">
    <location>
        <begin position="1"/>
        <end position="23"/>
    </location>
</feature>
<feature type="compositionally biased region" description="Basic and acidic residues" evidence="1">
    <location>
        <begin position="61"/>
        <end position="73"/>
    </location>
</feature>
<reference evidence="2" key="2">
    <citation type="submission" date="2020-06" db="EMBL/GenBank/DDBJ databases">
        <authorList>
            <person name="Sheffer M."/>
        </authorList>
    </citation>
    <scope>NUCLEOTIDE SEQUENCE</scope>
</reference>
<reference evidence="2" key="1">
    <citation type="journal article" date="2020" name="bioRxiv">
        <title>Chromosome-level reference genome of the European wasp spider Argiope bruennichi: a resource for studies on range expansion and evolutionary adaptation.</title>
        <authorList>
            <person name="Sheffer M.M."/>
            <person name="Hoppe A."/>
            <person name="Krehenwinkel H."/>
            <person name="Uhl G."/>
            <person name="Kuss A.W."/>
            <person name="Jensen L."/>
            <person name="Jensen C."/>
            <person name="Gillespie R.G."/>
            <person name="Hoff K.J."/>
            <person name="Prost S."/>
        </authorList>
    </citation>
    <scope>NUCLEOTIDE SEQUENCE</scope>
</reference>
<name>A0A8T0FPC6_ARGBR</name>
<accession>A0A8T0FPC6</accession>